<dbReference type="Proteomes" id="UP000069001">
    <property type="component" value="Unassembled WGS sequence"/>
</dbReference>
<evidence type="ECO:0000313" key="2">
    <source>
        <dbReference type="EMBL" id="KVK83692.1"/>
    </source>
</evidence>
<evidence type="ECO:0000313" key="3">
    <source>
        <dbReference type="Proteomes" id="UP000069001"/>
    </source>
</evidence>
<feature type="region of interest" description="Disordered" evidence="1">
    <location>
        <begin position="30"/>
        <end position="83"/>
    </location>
</feature>
<sequence length="83" mass="8781">MANTGFHDEERNNVPIGSAYIAFARAGDRCSSASPQARGRELPGRATRSIVTMGVRDTSHGSDARDTGGMLPAQRKSGSFPDT</sequence>
<accession>A0A103ZPR5</accession>
<dbReference type="AlphaFoldDB" id="A0A103ZPR5"/>
<comment type="caution">
    <text evidence="2">The sequence shown here is derived from an EMBL/GenBank/DDBJ whole genome shotgun (WGS) entry which is preliminary data.</text>
</comment>
<dbReference type="EMBL" id="LOYH01000043">
    <property type="protein sequence ID" value="KVK83692.1"/>
    <property type="molecule type" value="Genomic_DNA"/>
</dbReference>
<name>A0A103ZPR5_BURCE</name>
<evidence type="ECO:0000256" key="1">
    <source>
        <dbReference type="SAM" id="MobiDB-lite"/>
    </source>
</evidence>
<protein>
    <submittedName>
        <fullName evidence="2">Uncharacterized protein</fullName>
    </submittedName>
</protein>
<organism evidence="2 3">
    <name type="scientific">Burkholderia cepacia</name>
    <name type="common">Pseudomonas cepacia</name>
    <dbReference type="NCBI Taxonomy" id="292"/>
    <lineage>
        <taxon>Bacteria</taxon>
        <taxon>Pseudomonadati</taxon>
        <taxon>Pseudomonadota</taxon>
        <taxon>Betaproteobacteria</taxon>
        <taxon>Burkholderiales</taxon>
        <taxon>Burkholderiaceae</taxon>
        <taxon>Burkholderia</taxon>
        <taxon>Burkholderia cepacia complex</taxon>
    </lineage>
</organism>
<gene>
    <name evidence="2" type="ORF">WS90_12395</name>
</gene>
<proteinExistence type="predicted"/>
<reference evidence="2 3" key="1">
    <citation type="submission" date="2015-11" db="EMBL/GenBank/DDBJ databases">
        <title>Expanding the genomic diversity of Burkholderia species for the development of highly accurate diagnostics.</title>
        <authorList>
            <person name="Sahl J."/>
            <person name="Keim P."/>
            <person name="Wagner D."/>
        </authorList>
    </citation>
    <scope>NUCLEOTIDE SEQUENCE [LARGE SCALE GENOMIC DNA]</scope>
    <source>
        <strain evidence="2 3">MSMB1302</strain>
    </source>
</reference>
<feature type="compositionally biased region" description="Basic and acidic residues" evidence="1">
    <location>
        <begin position="57"/>
        <end position="66"/>
    </location>
</feature>